<evidence type="ECO:0000313" key="2">
    <source>
        <dbReference type="Proteomes" id="UP000076486"/>
    </source>
</evidence>
<protein>
    <submittedName>
        <fullName evidence="1">Uncharacterized protein</fullName>
    </submittedName>
</protein>
<gene>
    <name evidence="1" type="ORF">N473_08705</name>
</gene>
<dbReference type="PATRIC" id="fig|1365248.3.peg.427"/>
<reference evidence="1 2" key="1">
    <citation type="submission" date="2013-07" db="EMBL/GenBank/DDBJ databases">
        <title>Comparative Genomic and Metabolomic Analysis of Twelve Strains of Pseudoalteromonas luteoviolacea.</title>
        <authorList>
            <person name="Vynne N.G."/>
            <person name="Mansson M."/>
            <person name="Gram L."/>
        </authorList>
    </citation>
    <scope>NUCLEOTIDE SEQUENCE [LARGE SCALE GENOMIC DNA]</scope>
    <source>
        <strain evidence="1 2">CPMOR-1</strain>
    </source>
</reference>
<proteinExistence type="predicted"/>
<dbReference type="EMBL" id="AUYC01000012">
    <property type="protein sequence ID" value="KZN66461.1"/>
    <property type="molecule type" value="Genomic_DNA"/>
</dbReference>
<organism evidence="1 2">
    <name type="scientific">Pseudoalteromonas luteoviolacea CPMOR-1</name>
    <dbReference type="NCBI Taxonomy" id="1365248"/>
    <lineage>
        <taxon>Bacteria</taxon>
        <taxon>Pseudomonadati</taxon>
        <taxon>Pseudomonadota</taxon>
        <taxon>Gammaproteobacteria</taxon>
        <taxon>Alteromonadales</taxon>
        <taxon>Pseudoalteromonadaceae</taxon>
        <taxon>Pseudoalteromonas</taxon>
    </lineage>
</organism>
<name>A0A162B4J5_9GAMM</name>
<accession>A0A162B4J5</accession>
<dbReference type="AlphaFoldDB" id="A0A162B4J5"/>
<evidence type="ECO:0000313" key="1">
    <source>
        <dbReference type="EMBL" id="KZN66461.1"/>
    </source>
</evidence>
<comment type="caution">
    <text evidence="1">The sequence shown here is derived from an EMBL/GenBank/DDBJ whole genome shotgun (WGS) entry which is preliminary data.</text>
</comment>
<sequence>MSVLAECPTTSTRHVKGDEPLASVLYEAAKKAEMGSWQDGTFNWEVFSYLGSLRVNYHHVWKFQMIALNSKTGKVRSGIEKQSYDESVSKRTD</sequence>
<dbReference type="Proteomes" id="UP000076486">
    <property type="component" value="Unassembled WGS sequence"/>
</dbReference>